<evidence type="ECO:0000256" key="1">
    <source>
        <dbReference type="SAM" id="Phobius"/>
    </source>
</evidence>
<keyword evidence="1" id="KW-0472">Membrane</keyword>
<accession>A0AAX3T4G5</accession>
<keyword evidence="1" id="KW-1133">Transmembrane helix</keyword>
<feature type="transmembrane region" description="Helical" evidence="1">
    <location>
        <begin position="37"/>
        <end position="60"/>
    </location>
</feature>
<keyword evidence="4" id="KW-1185">Reference proteome</keyword>
<dbReference type="AlphaFoldDB" id="A0AAX3T4G5"/>
<gene>
    <name evidence="2" type="ORF">L2299_09080</name>
    <name evidence="3" type="ORF">P9A14_18030</name>
</gene>
<evidence type="ECO:0000313" key="2">
    <source>
        <dbReference type="EMBL" id="MDF6101207.1"/>
    </source>
</evidence>
<dbReference type="EMBL" id="CP121270">
    <property type="protein sequence ID" value="WFP24015.1"/>
    <property type="molecule type" value="Genomic_DNA"/>
</dbReference>
<keyword evidence="1" id="KW-0812">Transmembrane</keyword>
<feature type="transmembrane region" description="Helical" evidence="1">
    <location>
        <begin position="96"/>
        <end position="114"/>
    </location>
</feature>
<protein>
    <submittedName>
        <fullName evidence="3">Uncharacterized protein</fullName>
    </submittedName>
</protein>
<dbReference type="Proteomes" id="UP001152308">
    <property type="component" value="Unassembled WGS sequence"/>
</dbReference>
<organism evidence="3 5">
    <name type="scientific">Gordonia hongkongensis</name>
    <dbReference type="NCBI Taxonomy" id="1701090"/>
    <lineage>
        <taxon>Bacteria</taxon>
        <taxon>Bacillati</taxon>
        <taxon>Actinomycetota</taxon>
        <taxon>Actinomycetes</taxon>
        <taxon>Mycobacteriales</taxon>
        <taxon>Gordoniaceae</taxon>
        <taxon>Gordonia</taxon>
    </lineage>
</organism>
<dbReference type="Proteomes" id="UP001213504">
    <property type="component" value="Chromosome"/>
</dbReference>
<evidence type="ECO:0000313" key="3">
    <source>
        <dbReference type="EMBL" id="WFP24015.1"/>
    </source>
</evidence>
<reference evidence="2" key="2">
    <citation type="submission" date="2022-01" db="EMBL/GenBank/DDBJ databases">
        <authorList>
            <person name="Sanchez-Suarez J."/>
            <person name="Villamil L."/>
            <person name="Diaz L.E."/>
        </authorList>
    </citation>
    <scope>NUCLEOTIDE SEQUENCE</scope>
    <source>
        <strain evidence="2">EUFUS-Z928</strain>
    </source>
</reference>
<feature type="transmembrane region" description="Helical" evidence="1">
    <location>
        <begin position="146"/>
        <end position="163"/>
    </location>
</feature>
<feature type="transmembrane region" description="Helical" evidence="1">
    <location>
        <begin position="169"/>
        <end position="193"/>
    </location>
</feature>
<reference evidence="2" key="1">
    <citation type="journal article" date="2022" name="Data Brief">
        <title>Draft genome sequence data of Gordonia hongkongensis strain EUFUS-Z928 isolated from the octocoral Eunicea fusca.</title>
        <authorList>
            <person name="Sanchez-Suarez J."/>
            <person name="Diaz L."/>
            <person name="Melo-Bolivar J."/>
            <person name="Villamil L."/>
        </authorList>
    </citation>
    <scope>NUCLEOTIDE SEQUENCE</scope>
    <source>
        <strain evidence="2">EUFUS-Z928</strain>
    </source>
</reference>
<dbReference type="RefSeq" id="WP_165629697.1">
    <property type="nucleotide sequence ID" value="NZ_CBDRNE010000004.1"/>
</dbReference>
<dbReference type="EMBL" id="JAKJLQ010000005">
    <property type="protein sequence ID" value="MDF6101207.1"/>
    <property type="molecule type" value="Genomic_DNA"/>
</dbReference>
<name>A0AAX3T4G5_9ACTN</name>
<evidence type="ECO:0000313" key="4">
    <source>
        <dbReference type="Proteomes" id="UP001152308"/>
    </source>
</evidence>
<proteinExistence type="predicted"/>
<sequence>MVAELSGAGIQASAATACAEAGTGGQDDDLFGFRSRAVLVALVGFAVAYVTVTVGTGLHITSPRRWAGLIVAFGLLVVTARRVVRLPDGRCDRRSAVAAAAAVLAATGIAWWSLPAEQYMTLQNGPATAGGIVVLTLVAVRGQPGIAWAGAVAMSVLCGLWGLDRGIGFVSGVTITVWAYPVLVLSALFLLILRPMADQSAELRARSLREAFDAASTEAAADERRRNFEDFEQRARPVLERIAADEEFSSSEIAEMHLLEAQLRDGIRAPDWDTPAIRDAVWAARARGAVVILLDDGALQSLDEDDRASSRDRMARLLLDELAADIDRVTARIMPPGRPVAASVVVSARDGTRRIEMTAKGEVVRSVLGT</sequence>
<evidence type="ECO:0000313" key="5">
    <source>
        <dbReference type="Proteomes" id="UP001213504"/>
    </source>
</evidence>
<feature type="transmembrane region" description="Helical" evidence="1">
    <location>
        <begin position="66"/>
        <end position="84"/>
    </location>
</feature>
<reference evidence="3" key="3">
    <citation type="submission" date="2023-04" db="EMBL/GenBank/DDBJ databases">
        <title>Complete genome sequence of a phthalic acid esters degrading bacterial strain.</title>
        <authorList>
            <person name="Weng L."/>
            <person name="Jia Y."/>
            <person name="Ren L."/>
        </authorList>
    </citation>
    <scope>NUCLEOTIDE SEQUENCE</scope>
    <source>
        <strain evidence="3">RL-LY01</strain>
    </source>
</reference>